<proteinExistence type="inferred from homology"/>
<dbReference type="KEGG" id="cvn:111118412"/>
<evidence type="ECO:0000256" key="2">
    <source>
        <dbReference type="ARBA" id="ARBA00006434"/>
    </source>
</evidence>
<comment type="subcellular location">
    <subcellularLocation>
        <location evidence="1">Membrane</location>
        <topology evidence="1">Multi-pass membrane protein</topology>
    </subcellularLocation>
</comment>
<dbReference type="AlphaFoldDB" id="A0A8B8CGD6"/>
<feature type="transmembrane region" description="Helical" evidence="7">
    <location>
        <begin position="253"/>
        <end position="270"/>
    </location>
</feature>
<sequence length="654" mass="73041">MAETLFLEDYITLGVYFCVVLAVGLWSTFRPNKGNAKGYFLAGKDMHWMPIGASIYASNIGAPMFIGLAGTAAGSGIAVTIYEWHAVFFLILLGWVFLPVYVACGAYTIPEWVKKRFGGRRLRMYVSFLALLGYILFNISAEIYTGAIFLQQMLDWNIYLCVSIILGITAVYTTVGGLASVIYTDTLQAVVLVIGATILFFMSIIEVGGYEAMETKFMNAVSNETRFNRSHYSCGVPPSDSLHIFRDAVTGDIPWPGALLGLSTLGLYTWDQDQIIVQRTLSARNMVHAKAGALLGAVLKLTGFLMFVIPGMNSRILYTEEVACSDPDKCMAFCNNKSGCTNIAYPLMVLRLLPKGLRGLMLAALLAALMSSLTSILNSASSIVTLDIWHQFRKKASQSELMIVGRVTVLILIGFSILWLPILQQTQGGRFWFYMQSVKSYLIPPLCMMFLLGLFWKRTTEQGVFWGLMLSIVVGVIRMVLDFTFLAPACGSDEVDTRPEIISKVDFLHFATILALFATIAMVVISLFTQQRPESKLHRLTWWTKDDEEEPDLTDDEDEEVHTTVHLKKDDSNTMQIQETEPSENGVYVRFKTICKNWVCGTDEDAKMHVTAQELKELRRKMTSLEETSLHRKILNASAIVVGVITVFLLGYFH</sequence>
<keyword evidence="4 7" id="KW-1133">Transmembrane helix</keyword>
<feature type="transmembrane region" description="Helical" evidence="7">
    <location>
        <begin position="50"/>
        <end position="72"/>
    </location>
</feature>
<feature type="transmembrane region" description="Helical" evidence="7">
    <location>
        <begin position="189"/>
        <end position="210"/>
    </location>
</feature>
<name>A0A8B8CGD6_CRAVI</name>
<dbReference type="InterPro" id="IPR038377">
    <property type="entry name" value="Na/Glc_symporter_sf"/>
</dbReference>
<protein>
    <submittedName>
        <fullName evidence="9">Sodium/glucose cotransporter 4-like</fullName>
    </submittedName>
</protein>
<evidence type="ECO:0000313" key="8">
    <source>
        <dbReference type="Proteomes" id="UP000694844"/>
    </source>
</evidence>
<dbReference type="NCBIfam" id="TIGR00813">
    <property type="entry name" value="sss"/>
    <property type="match status" value="1"/>
</dbReference>
<evidence type="ECO:0000256" key="1">
    <source>
        <dbReference type="ARBA" id="ARBA00004141"/>
    </source>
</evidence>
<feature type="transmembrane region" description="Helical" evidence="7">
    <location>
        <begin position="156"/>
        <end position="182"/>
    </location>
</feature>
<keyword evidence="5 7" id="KW-0472">Membrane</keyword>
<reference evidence="9" key="1">
    <citation type="submission" date="2025-08" db="UniProtKB">
        <authorList>
            <consortium name="RefSeq"/>
        </authorList>
    </citation>
    <scope>IDENTIFICATION</scope>
    <source>
        <tissue evidence="9">Whole sample</tissue>
    </source>
</reference>
<keyword evidence="3 7" id="KW-0812">Transmembrane</keyword>
<dbReference type="OrthoDB" id="6132759at2759"/>
<keyword evidence="8" id="KW-1185">Reference proteome</keyword>
<evidence type="ECO:0000256" key="4">
    <source>
        <dbReference type="ARBA" id="ARBA00022989"/>
    </source>
</evidence>
<feature type="transmembrane region" description="Helical" evidence="7">
    <location>
        <begin position="440"/>
        <end position="456"/>
    </location>
</feature>
<feature type="transmembrane region" description="Helical" evidence="7">
    <location>
        <begin position="401"/>
        <end position="420"/>
    </location>
</feature>
<dbReference type="GO" id="GO:0005886">
    <property type="term" value="C:plasma membrane"/>
    <property type="evidence" value="ECO:0007669"/>
    <property type="project" value="TreeGrafter"/>
</dbReference>
<dbReference type="GO" id="GO:0005412">
    <property type="term" value="F:D-glucose:sodium symporter activity"/>
    <property type="evidence" value="ECO:0007669"/>
    <property type="project" value="TreeGrafter"/>
</dbReference>
<dbReference type="GeneID" id="111118412"/>
<feature type="transmembrane region" description="Helical" evidence="7">
    <location>
        <begin position="507"/>
        <end position="529"/>
    </location>
</feature>
<dbReference type="Pfam" id="PF00474">
    <property type="entry name" value="SSF"/>
    <property type="match status" value="1"/>
</dbReference>
<feature type="transmembrane region" description="Helical" evidence="7">
    <location>
        <begin position="84"/>
        <end position="104"/>
    </location>
</feature>
<feature type="transmembrane region" description="Helical" evidence="7">
    <location>
        <begin position="291"/>
        <end position="309"/>
    </location>
</feature>
<evidence type="ECO:0000256" key="5">
    <source>
        <dbReference type="ARBA" id="ARBA00023136"/>
    </source>
</evidence>
<comment type="similarity">
    <text evidence="2 6">Belongs to the sodium:solute symporter (SSF) (TC 2.A.21) family.</text>
</comment>
<feature type="transmembrane region" description="Helical" evidence="7">
    <location>
        <begin position="634"/>
        <end position="653"/>
    </location>
</feature>
<evidence type="ECO:0000313" key="9">
    <source>
        <dbReference type="RefSeq" id="XP_022313591.1"/>
    </source>
</evidence>
<evidence type="ECO:0000256" key="7">
    <source>
        <dbReference type="SAM" id="Phobius"/>
    </source>
</evidence>
<dbReference type="RefSeq" id="XP_022313591.1">
    <property type="nucleotide sequence ID" value="XM_022457883.1"/>
</dbReference>
<accession>A0A8B8CGD6</accession>
<evidence type="ECO:0000256" key="3">
    <source>
        <dbReference type="ARBA" id="ARBA00022692"/>
    </source>
</evidence>
<dbReference type="PANTHER" id="PTHR11819">
    <property type="entry name" value="SOLUTE CARRIER FAMILY 5"/>
    <property type="match status" value="1"/>
</dbReference>
<dbReference type="PROSITE" id="PS50283">
    <property type="entry name" value="NA_SOLUT_SYMP_3"/>
    <property type="match status" value="1"/>
</dbReference>
<feature type="transmembrane region" description="Helical" evidence="7">
    <location>
        <begin position="463"/>
        <end position="487"/>
    </location>
</feature>
<dbReference type="Proteomes" id="UP000694844">
    <property type="component" value="Chromosome 2"/>
</dbReference>
<feature type="transmembrane region" description="Helical" evidence="7">
    <location>
        <begin position="12"/>
        <end position="29"/>
    </location>
</feature>
<feature type="transmembrane region" description="Helical" evidence="7">
    <location>
        <begin position="125"/>
        <end position="150"/>
    </location>
</feature>
<gene>
    <name evidence="9" type="primary">LOC111118412</name>
</gene>
<dbReference type="Gene3D" id="1.20.1730.10">
    <property type="entry name" value="Sodium/glucose cotransporter"/>
    <property type="match status" value="1"/>
</dbReference>
<dbReference type="InterPro" id="IPR001734">
    <property type="entry name" value="Na/solute_symporter"/>
</dbReference>
<feature type="transmembrane region" description="Helical" evidence="7">
    <location>
        <begin position="360"/>
        <end position="389"/>
    </location>
</feature>
<evidence type="ECO:0000256" key="6">
    <source>
        <dbReference type="RuleBase" id="RU362091"/>
    </source>
</evidence>
<organism evidence="8 9">
    <name type="scientific">Crassostrea virginica</name>
    <name type="common">Eastern oyster</name>
    <dbReference type="NCBI Taxonomy" id="6565"/>
    <lineage>
        <taxon>Eukaryota</taxon>
        <taxon>Metazoa</taxon>
        <taxon>Spiralia</taxon>
        <taxon>Lophotrochozoa</taxon>
        <taxon>Mollusca</taxon>
        <taxon>Bivalvia</taxon>
        <taxon>Autobranchia</taxon>
        <taxon>Pteriomorphia</taxon>
        <taxon>Ostreida</taxon>
        <taxon>Ostreoidea</taxon>
        <taxon>Ostreidae</taxon>
        <taxon>Crassostrea</taxon>
    </lineage>
</organism>
<dbReference type="PANTHER" id="PTHR11819:SF195">
    <property type="entry name" value="SODIUM_GLUCOSE COTRANSPORTER 4"/>
    <property type="match status" value="1"/>
</dbReference>